<organism evidence="12 13">
    <name type="scientific">Parthenolecanium corni</name>
    <dbReference type="NCBI Taxonomy" id="536013"/>
    <lineage>
        <taxon>Eukaryota</taxon>
        <taxon>Metazoa</taxon>
        <taxon>Ecdysozoa</taxon>
        <taxon>Arthropoda</taxon>
        <taxon>Hexapoda</taxon>
        <taxon>Insecta</taxon>
        <taxon>Pterygota</taxon>
        <taxon>Neoptera</taxon>
        <taxon>Paraneoptera</taxon>
        <taxon>Hemiptera</taxon>
        <taxon>Sternorrhyncha</taxon>
        <taxon>Coccoidea</taxon>
        <taxon>Coccidae</taxon>
        <taxon>Parthenolecanium</taxon>
    </lineage>
</organism>
<dbReference type="Proteomes" id="UP001367676">
    <property type="component" value="Unassembled WGS sequence"/>
</dbReference>
<keyword evidence="7" id="KW-0067">ATP-binding</keyword>
<dbReference type="PANTHER" id="PTHR14217">
    <property type="entry name" value="INOSITOL-TETRAKISPHOSPHATE 1-KINASE"/>
    <property type="match status" value="1"/>
</dbReference>
<dbReference type="InterPro" id="IPR041429">
    <property type="entry name" value="ITPK1_N"/>
</dbReference>
<dbReference type="Pfam" id="PF05770">
    <property type="entry name" value="Ins134_P3_kin"/>
    <property type="match status" value="1"/>
</dbReference>
<comment type="caution">
    <text evidence="12">The sequence shown here is derived from an EMBL/GenBank/DDBJ whole genome shotgun (WGS) entry which is preliminary data.</text>
</comment>
<comment type="cofactor">
    <cofactor evidence="1">
        <name>Mg(2+)</name>
        <dbReference type="ChEBI" id="CHEBI:18420"/>
    </cofactor>
</comment>
<dbReference type="GO" id="GO:0005737">
    <property type="term" value="C:cytoplasm"/>
    <property type="evidence" value="ECO:0007669"/>
    <property type="project" value="TreeGrafter"/>
</dbReference>
<evidence type="ECO:0000313" key="13">
    <source>
        <dbReference type="Proteomes" id="UP001367676"/>
    </source>
</evidence>
<dbReference type="GO" id="GO:0032957">
    <property type="term" value="P:inositol trisphosphate metabolic process"/>
    <property type="evidence" value="ECO:0007669"/>
    <property type="project" value="InterPro"/>
</dbReference>
<comment type="similarity">
    <text evidence="2">Belongs to the ITPK1 family.</text>
</comment>
<name>A0AAN9TDV3_9HEMI</name>
<reference evidence="12 13" key="1">
    <citation type="submission" date="2024-03" db="EMBL/GenBank/DDBJ databases">
        <title>Adaptation during the transition from Ophiocordyceps entomopathogen to insect associate is accompanied by gene loss and intensified selection.</title>
        <authorList>
            <person name="Ward C.M."/>
            <person name="Onetto C.A."/>
            <person name="Borneman A.R."/>
        </authorList>
    </citation>
    <scope>NUCLEOTIDE SEQUENCE [LARGE SCALE GENOMIC DNA]</scope>
    <source>
        <strain evidence="12">AWRI1</strain>
        <tissue evidence="12">Single Adult Female</tissue>
    </source>
</reference>
<keyword evidence="6" id="KW-0418">Kinase</keyword>
<dbReference type="GO" id="GO:0005524">
    <property type="term" value="F:ATP binding"/>
    <property type="evidence" value="ECO:0007669"/>
    <property type="project" value="UniProtKB-KW"/>
</dbReference>
<evidence type="ECO:0000256" key="8">
    <source>
        <dbReference type="ARBA" id="ARBA00022842"/>
    </source>
</evidence>
<dbReference type="GO" id="GO:0047325">
    <property type="term" value="F:inositol-3,4,5,6-tetrakisphosphate 1-kinase activity"/>
    <property type="evidence" value="ECO:0007669"/>
    <property type="project" value="InterPro"/>
</dbReference>
<dbReference type="Gene3D" id="3.30.470.20">
    <property type="entry name" value="ATP-grasp fold, B domain"/>
    <property type="match status" value="1"/>
</dbReference>
<sequence length="286" mass="32713">MSKSKEPRPVIGYWMSERKRQKLNWSEFGKVCRYNGFELVKIELDKPLENQGPFAVILHKLTEFIARNDQEMALIFNERSVVDCKPPCVAQSFVNHNALLFKIFVVGEEYQVVERPSLKNFYPSDQSTIFFDSHNVSKSDSSSQLSVLDPEDQAHIPQIDINKLETIVKVLREELNLTLFGIDIVVENHTGRHAIIDINVYPGYDGFPNFFVSLMNCIKMKLAEKKATVEDREAGKTFLKLESKPEQDDSGFDTCDSSDERKQRQLISSTSINNKISAISKKSVNR</sequence>
<dbReference type="InterPro" id="IPR040464">
    <property type="entry name" value="InsP(3)kin_ATP-grasp"/>
</dbReference>
<accession>A0AAN9TDV3</accession>
<gene>
    <name evidence="12" type="ORF">V9T40_013733</name>
</gene>
<keyword evidence="5" id="KW-0547">Nucleotide-binding</keyword>
<evidence type="ECO:0000256" key="1">
    <source>
        <dbReference type="ARBA" id="ARBA00001946"/>
    </source>
</evidence>
<keyword evidence="13" id="KW-1185">Reference proteome</keyword>
<dbReference type="EMBL" id="JBBCAQ010000033">
    <property type="protein sequence ID" value="KAK7582288.1"/>
    <property type="molecule type" value="Genomic_DNA"/>
</dbReference>
<evidence type="ECO:0000256" key="3">
    <source>
        <dbReference type="ARBA" id="ARBA00022679"/>
    </source>
</evidence>
<dbReference type="PANTHER" id="PTHR14217:SF1">
    <property type="entry name" value="INOSITOL-TETRAKISPHOSPHATE 1-KINASE"/>
    <property type="match status" value="1"/>
</dbReference>
<evidence type="ECO:0000259" key="10">
    <source>
        <dbReference type="Pfam" id="PF05770"/>
    </source>
</evidence>
<evidence type="ECO:0000259" key="11">
    <source>
        <dbReference type="Pfam" id="PF17927"/>
    </source>
</evidence>
<evidence type="ECO:0000256" key="7">
    <source>
        <dbReference type="ARBA" id="ARBA00022840"/>
    </source>
</evidence>
<dbReference type="Pfam" id="PF17927">
    <property type="entry name" value="Ins134_P3_kin_N"/>
    <property type="match status" value="1"/>
</dbReference>
<keyword evidence="8" id="KW-0460">Magnesium</keyword>
<dbReference type="GO" id="GO:0000287">
    <property type="term" value="F:magnesium ion binding"/>
    <property type="evidence" value="ECO:0007669"/>
    <property type="project" value="InterPro"/>
</dbReference>
<evidence type="ECO:0000313" key="12">
    <source>
        <dbReference type="EMBL" id="KAK7582288.1"/>
    </source>
</evidence>
<evidence type="ECO:0000256" key="9">
    <source>
        <dbReference type="SAM" id="MobiDB-lite"/>
    </source>
</evidence>
<dbReference type="AlphaFoldDB" id="A0AAN9TDV3"/>
<dbReference type="GO" id="GO:0052725">
    <property type="term" value="F:inositol-1,3,4-trisphosphate 6-kinase activity"/>
    <property type="evidence" value="ECO:0007669"/>
    <property type="project" value="InterPro"/>
</dbReference>
<evidence type="ECO:0000256" key="2">
    <source>
        <dbReference type="ARBA" id="ARBA00009601"/>
    </source>
</evidence>
<protein>
    <submittedName>
        <fullName evidence="12">Uncharacterized protein</fullName>
    </submittedName>
</protein>
<evidence type="ECO:0000256" key="5">
    <source>
        <dbReference type="ARBA" id="ARBA00022741"/>
    </source>
</evidence>
<feature type="domain" description="Inositol 1,3,4-trisphosphate 5/6-kinase ATP-grasp" evidence="10">
    <location>
        <begin position="66"/>
        <end position="218"/>
    </location>
</feature>
<dbReference type="GO" id="GO:0052726">
    <property type="term" value="F:inositol-1,3,4-trisphosphate 5-kinase activity"/>
    <property type="evidence" value="ECO:0007669"/>
    <property type="project" value="InterPro"/>
</dbReference>
<feature type="region of interest" description="Disordered" evidence="9">
    <location>
        <begin position="240"/>
        <end position="269"/>
    </location>
</feature>
<dbReference type="InterPro" id="IPR008656">
    <property type="entry name" value="Inositol_tetrakis-P_1-kinase"/>
</dbReference>
<evidence type="ECO:0000256" key="4">
    <source>
        <dbReference type="ARBA" id="ARBA00022723"/>
    </source>
</evidence>
<feature type="domain" description="Inositol-tetrakisphosphate 1-kinase N-terminal" evidence="11">
    <location>
        <begin position="10"/>
        <end position="65"/>
    </location>
</feature>
<keyword evidence="3" id="KW-0808">Transferase</keyword>
<proteinExistence type="inferred from homology"/>
<evidence type="ECO:0000256" key="6">
    <source>
        <dbReference type="ARBA" id="ARBA00022777"/>
    </source>
</evidence>
<keyword evidence="4" id="KW-0479">Metal-binding</keyword>